<dbReference type="PANTHER" id="PTHR32338">
    <property type="entry name" value="N-ACETYL-GAMMA-GLUTAMYL-PHOSPHATE REDUCTASE, CHLOROPLASTIC-RELATED-RELATED"/>
    <property type="match status" value="1"/>
</dbReference>
<dbReference type="SUPFAM" id="SSF51735">
    <property type="entry name" value="NAD(P)-binding Rossmann-fold domains"/>
    <property type="match status" value="1"/>
</dbReference>
<feature type="active site" evidence="5 6">
    <location>
        <position position="131"/>
    </location>
</feature>
<comment type="catalytic activity">
    <reaction evidence="5">
        <text>N-acetyl-L-glutamate 5-semialdehyde + phosphate + NADP(+) = N-acetyl-L-glutamyl 5-phosphate + NADPH + H(+)</text>
        <dbReference type="Rhea" id="RHEA:21588"/>
        <dbReference type="ChEBI" id="CHEBI:15378"/>
        <dbReference type="ChEBI" id="CHEBI:29123"/>
        <dbReference type="ChEBI" id="CHEBI:43474"/>
        <dbReference type="ChEBI" id="CHEBI:57783"/>
        <dbReference type="ChEBI" id="CHEBI:57936"/>
        <dbReference type="ChEBI" id="CHEBI:58349"/>
        <dbReference type="EC" id="1.2.1.38"/>
    </reaction>
</comment>
<dbReference type="InterPro" id="IPR036291">
    <property type="entry name" value="NAD(P)-bd_dom_sf"/>
</dbReference>
<feature type="domain" description="Semialdehyde dehydrogenase NAD-binding" evidence="7">
    <location>
        <begin position="3"/>
        <end position="123"/>
    </location>
</feature>
<dbReference type="GO" id="GO:0003942">
    <property type="term" value="F:N-acetyl-gamma-glutamyl-phosphate reductase activity"/>
    <property type="evidence" value="ECO:0007669"/>
    <property type="project" value="UniProtKB-UniRule"/>
</dbReference>
<dbReference type="EC" id="1.2.1.38" evidence="5"/>
<dbReference type="SMART" id="SM00859">
    <property type="entry name" value="Semialdhyde_dh"/>
    <property type="match status" value="1"/>
</dbReference>
<dbReference type="GO" id="GO:0006526">
    <property type="term" value="P:L-arginine biosynthetic process"/>
    <property type="evidence" value="ECO:0007669"/>
    <property type="project" value="UniProtKB-UniRule"/>
</dbReference>
<protein>
    <recommendedName>
        <fullName evidence="5">N-acetyl-gamma-glutamyl-phosphate reductase</fullName>
        <shortName evidence="5">AGPR</shortName>
        <ecNumber evidence="5">1.2.1.38</ecNumber>
    </recommendedName>
    <alternativeName>
        <fullName evidence="5">N-acetyl-glutamate semialdehyde dehydrogenase</fullName>
        <shortName evidence="5">NAGSA dehydrogenase</shortName>
    </alternativeName>
</protein>
<evidence type="ECO:0000313" key="8">
    <source>
        <dbReference type="EMBL" id="RXQ95952.1"/>
    </source>
</evidence>
<evidence type="ECO:0000256" key="3">
    <source>
        <dbReference type="ARBA" id="ARBA00022857"/>
    </source>
</evidence>
<dbReference type="Proteomes" id="UP000289703">
    <property type="component" value="Unassembled WGS sequence"/>
</dbReference>
<dbReference type="InterPro" id="IPR023013">
    <property type="entry name" value="AGPR_AS"/>
</dbReference>
<dbReference type="Gene3D" id="3.30.360.10">
    <property type="entry name" value="Dihydrodipicolinate Reductase, domain 2"/>
    <property type="match status" value="1"/>
</dbReference>
<dbReference type="OrthoDB" id="9801289at2"/>
<evidence type="ECO:0000256" key="5">
    <source>
        <dbReference type="HAMAP-Rule" id="MF_00150"/>
    </source>
</evidence>
<evidence type="ECO:0000256" key="1">
    <source>
        <dbReference type="ARBA" id="ARBA00022571"/>
    </source>
</evidence>
<proteinExistence type="inferred from homology"/>
<dbReference type="GO" id="GO:0070401">
    <property type="term" value="F:NADP+ binding"/>
    <property type="evidence" value="ECO:0007669"/>
    <property type="project" value="InterPro"/>
</dbReference>
<evidence type="ECO:0000256" key="6">
    <source>
        <dbReference type="PROSITE-ProRule" id="PRU10010"/>
    </source>
</evidence>
<dbReference type="HAMAP" id="MF_00150">
    <property type="entry name" value="ArgC_type1"/>
    <property type="match status" value="1"/>
</dbReference>
<evidence type="ECO:0000313" key="9">
    <source>
        <dbReference type="Proteomes" id="UP000289703"/>
    </source>
</evidence>
<keyword evidence="9" id="KW-1185">Reference proteome</keyword>
<evidence type="ECO:0000259" key="7">
    <source>
        <dbReference type="SMART" id="SM00859"/>
    </source>
</evidence>
<organism evidence="8 9">
    <name type="scientific">Ancylomarina salipaludis</name>
    <dbReference type="NCBI Taxonomy" id="2501299"/>
    <lineage>
        <taxon>Bacteria</taxon>
        <taxon>Pseudomonadati</taxon>
        <taxon>Bacteroidota</taxon>
        <taxon>Bacteroidia</taxon>
        <taxon>Marinilabiliales</taxon>
        <taxon>Marinifilaceae</taxon>
        <taxon>Ancylomarina</taxon>
    </lineage>
</organism>
<evidence type="ECO:0000256" key="2">
    <source>
        <dbReference type="ARBA" id="ARBA00022605"/>
    </source>
</evidence>
<comment type="subcellular location">
    <subcellularLocation>
        <location evidence="5">Cytoplasm</location>
    </subcellularLocation>
</comment>
<dbReference type="PROSITE" id="PS01224">
    <property type="entry name" value="ARGC"/>
    <property type="match status" value="1"/>
</dbReference>
<dbReference type="InterPro" id="IPR050085">
    <property type="entry name" value="AGPR"/>
</dbReference>
<dbReference type="Pfam" id="PF01118">
    <property type="entry name" value="Semialdhyde_dh"/>
    <property type="match status" value="1"/>
</dbReference>
<dbReference type="EMBL" id="SAXA01000004">
    <property type="protein sequence ID" value="RXQ95952.1"/>
    <property type="molecule type" value="Genomic_DNA"/>
</dbReference>
<keyword evidence="3 5" id="KW-0521">NADP</keyword>
<dbReference type="InterPro" id="IPR058924">
    <property type="entry name" value="AGPR_dimerisation_dom"/>
</dbReference>
<sequence>MIKIGIIGGAGYTAGELLRLLLWHPEAEIVFVQSSSHNGQAISKVHKDLLGECYLNFTPANFEAVDVIFLCSGHGQSKSFFEKNKLPENLKVIDLSMDFRLENKEHEFVYGLPEMNKEAIAKAKYIANPGCFATAIELALLPLAKHQALNEEVHVTAITGSTGAGQAPTETSHFSWKNNNVSLYKAFEHQHLAEIKESLCKLQNSFKQAVNFIPVRGNFSRGILASVYTQCQWSLIEAMVHYQNYYQDHPFVVISDANTDVKQAVNTNKCILHLEKHGDKLLIVSTIDNLLKGASGQAVQNMNILFGLPEDLGLRLKPVAF</sequence>
<keyword evidence="1 5" id="KW-0055">Arginine biosynthesis</keyword>
<dbReference type="InterPro" id="IPR000706">
    <property type="entry name" value="AGPR_type-1"/>
</dbReference>
<gene>
    <name evidence="5" type="primary">argC</name>
    <name evidence="8" type="ORF">EO244_06525</name>
</gene>
<keyword evidence="2 5" id="KW-0028">Amino-acid biosynthesis</keyword>
<keyword evidence="5" id="KW-0963">Cytoplasm</keyword>
<comment type="function">
    <text evidence="5">Catalyzes the NADPH-dependent reduction of N-acetyl-5-glutamyl phosphate to yield N-acetyl-L-glutamate 5-semialdehyde.</text>
</comment>
<dbReference type="GO" id="GO:0005737">
    <property type="term" value="C:cytoplasm"/>
    <property type="evidence" value="ECO:0007669"/>
    <property type="project" value="UniProtKB-SubCell"/>
</dbReference>
<dbReference type="AlphaFoldDB" id="A0A4Q1JN27"/>
<dbReference type="RefSeq" id="WP_129253846.1">
    <property type="nucleotide sequence ID" value="NZ_SAXA01000004.1"/>
</dbReference>
<dbReference type="GO" id="GO:0051287">
    <property type="term" value="F:NAD binding"/>
    <property type="evidence" value="ECO:0007669"/>
    <property type="project" value="InterPro"/>
</dbReference>
<dbReference type="UniPathway" id="UPA00068">
    <property type="reaction ID" value="UER00108"/>
</dbReference>
<comment type="caution">
    <text evidence="8">The sequence shown here is derived from an EMBL/GenBank/DDBJ whole genome shotgun (WGS) entry which is preliminary data.</text>
</comment>
<evidence type="ECO:0000256" key="4">
    <source>
        <dbReference type="ARBA" id="ARBA00023002"/>
    </source>
</evidence>
<reference evidence="8 9" key="1">
    <citation type="submission" date="2019-01" db="EMBL/GenBank/DDBJ databases">
        <title>Ancylomarina salipaludis sp. nov., isolated from a salt marsh.</title>
        <authorList>
            <person name="Yoon J.-H."/>
        </authorList>
    </citation>
    <scope>NUCLEOTIDE SEQUENCE [LARGE SCALE GENOMIC DNA]</scope>
    <source>
        <strain evidence="8 9">SHSM-M15</strain>
    </source>
</reference>
<dbReference type="CDD" id="cd23934">
    <property type="entry name" value="AGPR_1_C"/>
    <property type="match status" value="1"/>
</dbReference>
<comment type="similarity">
    <text evidence="5">Belongs to the NAGSA dehydrogenase family. Type 1 subfamily.</text>
</comment>
<dbReference type="InterPro" id="IPR000534">
    <property type="entry name" value="Semialdehyde_DH_NAD-bd"/>
</dbReference>
<comment type="pathway">
    <text evidence="5">Amino-acid biosynthesis; L-arginine biosynthesis; N(2)-acetyl-L-ornithine from L-glutamate: step 3/4.</text>
</comment>
<dbReference type="CDD" id="cd17895">
    <property type="entry name" value="AGPR_1_N"/>
    <property type="match status" value="1"/>
</dbReference>
<dbReference type="PANTHER" id="PTHR32338:SF10">
    <property type="entry name" value="N-ACETYL-GAMMA-GLUTAMYL-PHOSPHATE REDUCTASE, CHLOROPLASTIC-RELATED"/>
    <property type="match status" value="1"/>
</dbReference>
<name>A0A4Q1JN27_9BACT</name>
<dbReference type="Pfam" id="PF22698">
    <property type="entry name" value="Semialdhyde_dhC_1"/>
    <property type="match status" value="1"/>
</dbReference>
<dbReference type="Gene3D" id="3.40.50.720">
    <property type="entry name" value="NAD(P)-binding Rossmann-like Domain"/>
    <property type="match status" value="1"/>
</dbReference>
<dbReference type="NCBIfam" id="TIGR01850">
    <property type="entry name" value="argC"/>
    <property type="match status" value="1"/>
</dbReference>
<dbReference type="SUPFAM" id="SSF55347">
    <property type="entry name" value="Glyceraldehyde-3-phosphate dehydrogenase-like, C-terminal domain"/>
    <property type="match status" value="1"/>
</dbReference>
<keyword evidence="4 5" id="KW-0560">Oxidoreductase</keyword>
<accession>A0A4Q1JN27</accession>